<evidence type="ECO:0000313" key="2">
    <source>
        <dbReference type="Proteomes" id="UP000298663"/>
    </source>
</evidence>
<sequence length="175" mass="20296">MRGPEGRACLPDLEAAKPPKWKEGAQRLPFLESKSEARRAEPVMRIVRWRSHREWARSASFNPRLRMKVRWRSHRELICVAAKPPRTGLQSGEAADNEARRAEPVLANLFWAPKAPRYFKLPSRCFGAKRARNSPKRSFLHEQKKFGHRVESNPWPSREALMLYQSSTYALFSST</sequence>
<evidence type="ECO:0000313" key="1">
    <source>
        <dbReference type="EMBL" id="TMS37424.1"/>
    </source>
</evidence>
<dbReference type="EMBL" id="AZBU02000001">
    <property type="protein sequence ID" value="TMS37424.1"/>
    <property type="molecule type" value="Genomic_DNA"/>
</dbReference>
<dbReference type="AlphaFoldDB" id="A0A4U8UWL7"/>
<name>A0A4U8UWL7_STECR</name>
<gene>
    <name evidence="1" type="ORF">L596_004359</name>
</gene>
<dbReference type="Proteomes" id="UP000298663">
    <property type="component" value="Unassembled WGS sequence"/>
</dbReference>
<organism evidence="1 2">
    <name type="scientific">Steinernema carpocapsae</name>
    <name type="common">Entomopathogenic nematode</name>
    <dbReference type="NCBI Taxonomy" id="34508"/>
    <lineage>
        <taxon>Eukaryota</taxon>
        <taxon>Metazoa</taxon>
        <taxon>Ecdysozoa</taxon>
        <taxon>Nematoda</taxon>
        <taxon>Chromadorea</taxon>
        <taxon>Rhabditida</taxon>
        <taxon>Tylenchina</taxon>
        <taxon>Panagrolaimomorpha</taxon>
        <taxon>Strongyloidoidea</taxon>
        <taxon>Steinernematidae</taxon>
        <taxon>Steinernema</taxon>
    </lineage>
</organism>
<protein>
    <submittedName>
        <fullName evidence="1">Uncharacterized protein</fullName>
    </submittedName>
</protein>
<comment type="caution">
    <text evidence="1">The sequence shown here is derived from an EMBL/GenBank/DDBJ whole genome shotgun (WGS) entry which is preliminary data.</text>
</comment>
<reference evidence="1 2" key="2">
    <citation type="journal article" date="2019" name="G3 (Bethesda)">
        <title>Hybrid Assembly of the Genome of the Entomopathogenic Nematode Steinernema carpocapsae Identifies the X-Chromosome.</title>
        <authorList>
            <person name="Serra L."/>
            <person name="Macchietto M."/>
            <person name="Macias-Munoz A."/>
            <person name="McGill C.J."/>
            <person name="Rodriguez I.M."/>
            <person name="Rodriguez B."/>
            <person name="Murad R."/>
            <person name="Mortazavi A."/>
        </authorList>
    </citation>
    <scope>NUCLEOTIDE SEQUENCE [LARGE SCALE GENOMIC DNA]</scope>
    <source>
        <strain evidence="1 2">ALL</strain>
    </source>
</reference>
<reference evidence="1 2" key="1">
    <citation type="journal article" date="2015" name="Genome Biol.">
        <title>Comparative genomics of Steinernema reveals deeply conserved gene regulatory networks.</title>
        <authorList>
            <person name="Dillman A.R."/>
            <person name="Macchietto M."/>
            <person name="Porter C.F."/>
            <person name="Rogers A."/>
            <person name="Williams B."/>
            <person name="Antoshechkin I."/>
            <person name="Lee M.M."/>
            <person name="Goodwin Z."/>
            <person name="Lu X."/>
            <person name="Lewis E.E."/>
            <person name="Goodrich-Blair H."/>
            <person name="Stock S.P."/>
            <person name="Adams B.J."/>
            <person name="Sternberg P.W."/>
            <person name="Mortazavi A."/>
        </authorList>
    </citation>
    <scope>NUCLEOTIDE SEQUENCE [LARGE SCALE GENOMIC DNA]</scope>
    <source>
        <strain evidence="1 2">ALL</strain>
    </source>
</reference>
<accession>A0A4U8UWL7</accession>
<proteinExistence type="predicted"/>
<keyword evidence="2" id="KW-1185">Reference proteome</keyword>